<evidence type="ECO:0000313" key="2">
    <source>
        <dbReference type="Proteomes" id="UP000018466"/>
    </source>
</evidence>
<name>A0AA36Y4V1_9FIRM</name>
<evidence type="ECO:0000313" key="1">
    <source>
        <dbReference type="EMBL" id="EHO16777.1"/>
    </source>
</evidence>
<sequence length="51" mass="6333">MPEEKEVHMTVEQRKESWKREEEIAHIYGWDFSHIHGRYTEEDDLPWDFGK</sequence>
<dbReference type="Proteomes" id="UP000018466">
    <property type="component" value="Unassembled WGS sequence"/>
</dbReference>
<accession>A0AA36Y4V1</accession>
<reference evidence="1 2" key="1">
    <citation type="submission" date="2011-10" db="EMBL/GenBank/DDBJ databases">
        <title>The Genome Sequence of Lachnospiraceae bacterium ACC2.</title>
        <authorList>
            <consortium name="The Broad Institute Genome Sequencing Platform"/>
            <person name="Earl A."/>
            <person name="Ward D."/>
            <person name="Feldgarden M."/>
            <person name="Gevers D."/>
            <person name="Sizova M."/>
            <person name="Hazen A."/>
            <person name="Epstein S."/>
            <person name="Young S.K."/>
            <person name="Zeng Q."/>
            <person name="Gargeya S."/>
            <person name="Fitzgerald M."/>
            <person name="Haas B."/>
            <person name="Abouelleil A."/>
            <person name="Alvarado L."/>
            <person name="Arachchi H.M."/>
            <person name="Berlin A."/>
            <person name="Brown A."/>
            <person name="Chapman S.B."/>
            <person name="Chen Z."/>
            <person name="Dunbar C."/>
            <person name="Freedman E."/>
            <person name="Gearin G."/>
            <person name="Goldberg J."/>
            <person name="Griggs A."/>
            <person name="Gujja S."/>
            <person name="Heiman D."/>
            <person name="Howarth C."/>
            <person name="Larson L."/>
            <person name="Lui A."/>
            <person name="MacDonald P.J.P."/>
            <person name="Montmayeur A."/>
            <person name="Murphy C."/>
            <person name="Neiman D."/>
            <person name="Pearson M."/>
            <person name="Priest M."/>
            <person name="Roberts A."/>
            <person name="Saif S."/>
            <person name="Shea T."/>
            <person name="Shenoy N."/>
            <person name="Sisk P."/>
            <person name="Stolte C."/>
            <person name="Sykes S."/>
            <person name="Wortman J."/>
            <person name="Nusbaum C."/>
            <person name="Birren B."/>
        </authorList>
    </citation>
    <scope>NUCLEOTIDE SEQUENCE [LARGE SCALE GENOMIC DNA]</scope>
    <source>
        <strain evidence="1 2">ACC2</strain>
    </source>
</reference>
<dbReference type="EMBL" id="AGEL01000007">
    <property type="protein sequence ID" value="EHO16777.1"/>
    <property type="molecule type" value="Genomic_DNA"/>
</dbReference>
<feature type="non-terminal residue" evidence="1">
    <location>
        <position position="51"/>
    </location>
</feature>
<dbReference type="AlphaFoldDB" id="A0AA36Y4V1"/>
<protein>
    <submittedName>
        <fullName evidence="1">Uncharacterized protein</fullName>
    </submittedName>
</protein>
<keyword evidence="2" id="KW-1185">Reference proteome</keyword>
<comment type="caution">
    <text evidence="1">The sequence shown here is derived from an EMBL/GenBank/DDBJ whole genome shotgun (WGS) entry which is preliminary data.</text>
</comment>
<proteinExistence type="predicted"/>
<gene>
    <name evidence="1" type="ORF">HMPREF9623_01476</name>
</gene>
<organism evidence="1 2">
    <name type="scientific">Stomatobaculum longum</name>
    <dbReference type="NCBI Taxonomy" id="796942"/>
    <lineage>
        <taxon>Bacteria</taxon>
        <taxon>Bacillati</taxon>
        <taxon>Bacillota</taxon>
        <taxon>Clostridia</taxon>
        <taxon>Lachnospirales</taxon>
        <taxon>Lachnospiraceae</taxon>
        <taxon>Stomatobaculum</taxon>
    </lineage>
</organism>